<dbReference type="Pfam" id="PF00300">
    <property type="entry name" value="His_Phos_1"/>
    <property type="match status" value="1"/>
</dbReference>
<dbReference type="CDD" id="cd07067">
    <property type="entry name" value="HP_PGM_like"/>
    <property type="match status" value="1"/>
</dbReference>
<dbReference type="EMBL" id="JACBZD010000002">
    <property type="protein sequence ID" value="NYI08280.1"/>
    <property type="molecule type" value="Genomic_DNA"/>
</dbReference>
<protein>
    <submittedName>
        <fullName evidence="3">Putative phosphoglycerate mutase</fullName>
        <ecNumber evidence="3">5.4.2.12</ecNumber>
    </submittedName>
</protein>
<name>A0A853A487_9ACTN</name>
<accession>A0A853A487</accession>
<feature type="binding site" evidence="2">
    <location>
        <begin position="22"/>
        <end position="23"/>
    </location>
    <ligand>
        <name>substrate</name>
    </ligand>
</feature>
<dbReference type="Proteomes" id="UP000567795">
    <property type="component" value="Unassembled WGS sequence"/>
</dbReference>
<dbReference type="PANTHER" id="PTHR48100:SF15">
    <property type="entry name" value="SEDOHEPTULOSE 1,7-BISPHOSPHATASE"/>
    <property type="match status" value="1"/>
</dbReference>
<dbReference type="GO" id="GO:0101006">
    <property type="term" value="F:protein histidine phosphatase activity"/>
    <property type="evidence" value="ECO:0007669"/>
    <property type="project" value="TreeGrafter"/>
</dbReference>
<dbReference type="InterPro" id="IPR050275">
    <property type="entry name" value="PGM_Phosphatase"/>
</dbReference>
<keyword evidence="4" id="KW-1185">Reference proteome</keyword>
<sequence>MAPRILLVRHGHTEWSTDGRHTGLTDIPLTERGREAARAVGRTLAGEAWHGVGSGLVLTSPLSRARETCELAGFGDRAEVCEDLREWDYGAYEGLTTAQIRQRQPGWVLWRDGVPEGATPGESPEEMCARVDRVVKRLREATADASGLEGTAVVFAHGHLLRSLAARWLGLPLMTGRNLELGPATLSVLGWAQEWPTLVRWNDASHLDG</sequence>
<keyword evidence="3" id="KW-0413">Isomerase</keyword>
<dbReference type="SMART" id="SM00855">
    <property type="entry name" value="PGAM"/>
    <property type="match status" value="1"/>
</dbReference>
<evidence type="ECO:0000256" key="1">
    <source>
        <dbReference type="PIRSR" id="PIRSR613078-1"/>
    </source>
</evidence>
<organism evidence="3 4">
    <name type="scientific">Allostreptomyces psammosilenae</name>
    <dbReference type="NCBI Taxonomy" id="1892865"/>
    <lineage>
        <taxon>Bacteria</taxon>
        <taxon>Bacillati</taxon>
        <taxon>Actinomycetota</taxon>
        <taxon>Actinomycetes</taxon>
        <taxon>Kitasatosporales</taxon>
        <taxon>Streptomycetaceae</taxon>
        <taxon>Allostreptomyces</taxon>
    </lineage>
</organism>
<comment type="caution">
    <text evidence="3">The sequence shown here is derived from an EMBL/GenBank/DDBJ whole genome shotgun (WGS) entry which is preliminary data.</text>
</comment>
<dbReference type="EC" id="5.4.2.12" evidence="3"/>
<dbReference type="GO" id="GO:0070297">
    <property type="term" value="P:regulation of phosphorelay signal transduction system"/>
    <property type="evidence" value="ECO:0007669"/>
    <property type="project" value="TreeGrafter"/>
</dbReference>
<dbReference type="SUPFAM" id="SSF53254">
    <property type="entry name" value="Phosphoglycerate mutase-like"/>
    <property type="match status" value="1"/>
</dbReference>
<evidence type="ECO:0000256" key="2">
    <source>
        <dbReference type="PIRSR" id="PIRSR613078-2"/>
    </source>
</evidence>
<dbReference type="InterPro" id="IPR029033">
    <property type="entry name" value="His_PPase_superfam"/>
</dbReference>
<reference evidence="3 4" key="1">
    <citation type="submission" date="2020-07" db="EMBL/GenBank/DDBJ databases">
        <title>Sequencing the genomes of 1000 actinobacteria strains.</title>
        <authorList>
            <person name="Klenk H.-P."/>
        </authorList>
    </citation>
    <scope>NUCLEOTIDE SEQUENCE [LARGE SCALE GENOMIC DNA]</scope>
    <source>
        <strain evidence="3 4">DSM 42178</strain>
    </source>
</reference>
<dbReference type="InterPro" id="IPR013078">
    <property type="entry name" value="His_Pase_superF_clade-1"/>
</dbReference>
<proteinExistence type="predicted"/>
<dbReference type="AlphaFoldDB" id="A0A853A487"/>
<feature type="binding site" evidence="2">
    <location>
        <begin position="86"/>
        <end position="89"/>
    </location>
    <ligand>
        <name>substrate</name>
    </ligand>
</feature>
<feature type="active site" description="Proton donor/acceptor" evidence="1">
    <location>
        <position position="86"/>
    </location>
</feature>
<dbReference type="Gene3D" id="3.40.50.1240">
    <property type="entry name" value="Phosphoglycerate mutase-like"/>
    <property type="match status" value="1"/>
</dbReference>
<gene>
    <name evidence="3" type="ORF">FHU37_005309</name>
</gene>
<evidence type="ECO:0000313" key="3">
    <source>
        <dbReference type="EMBL" id="NYI08280.1"/>
    </source>
</evidence>
<feature type="binding site" evidence="2">
    <location>
        <position position="64"/>
    </location>
    <ligand>
        <name>substrate</name>
    </ligand>
</feature>
<evidence type="ECO:0000313" key="4">
    <source>
        <dbReference type="Proteomes" id="UP000567795"/>
    </source>
</evidence>
<feature type="active site" description="Tele-phosphohistidine intermediate" evidence="1">
    <location>
        <position position="10"/>
    </location>
</feature>
<dbReference type="PANTHER" id="PTHR48100">
    <property type="entry name" value="BROAD-SPECIFICITY PHOSPHATASE YOR283W-RELATED"/>
    <property type="match status" value="1"/>
</dbReference>
<dbReference type="RefSeq" id="WP_179817123.1">
    <property type="nucleotide sequence ID" value="NZ_JACBZD010000002.1"/>
</dbReference>
<dbReference type="GO" id="GO:0004619">
    <property type="term" value="F:phosphoglycerate mutase activity"/>
    <property type="evidence" value="ECO:0007669"/>
    <property type="project" value="UniProtKB-EC"/>
</dbReference>